<name>A7GXM6_CAMC5</name>
<feature type="domain" description="BD-FAE-like" evidence="1">
    <location>
        <begin position="108"/>
        <end position="227"/>
    </location>
</feature>
<keyword evidence="3" id="KW-1185">Reference proteome</keyword>
<protein>
    <recommendedName>
        <fullName evidence="1">BD-FAE-like domain-containing protein</fullName>
    </recommendedName>
</protein>
<dbReference type="Proteomes" id="UP000006380">
    <property type="component" value="Chromosome"/>
</dbReference>
<dbReference type="InterPro" id="IPR049492">
    <property type="entry name" value="BD-FAE-like_dom"/>
</dbReference>
<dbReference type="OrthoDB" id="923957at2"/>
<evidence type="ECO:0000313" key="2">
    <source>
        <dbReference type="EMBL" id="EAU00668.1"/>
    </source>
</evidence>
<dbReference type="Pfam" id="PF20434">
    <property type="entry name" value="BD-FAE"/>
    <property type="match status" value="1"/>
</dbReference>
<dbReference type="HOGENOM" id="CLU_007377_0_0_7"/>
<dbReference type="RefSeq" id="WP_011992100.1">
    <property type="nucleotide sequence ID" value="NC_009715.2"/>
</dbReference>
<dbReference type="ESTHER" id="camc5-a7gxm6">
    <property type="family name" value="Tannase_Bact"/>
</dbReference>
<dbReference type="EMBL" id="CP000767">
    <property type="protein sequence ID" value="EAU00668.1"/>
    <property type="molecule type" value="Genomic_DNA"/>
</dbReference>
<evidence type="ECO:0000313" key="3">
    <source>
        <dbReference type="Proteomes" id="UP000006380"/>
    </source>
</evidence>
<dbReference type="InterPro" id="IPR029058">
    <property type="entry name" value="AB_hydrolase_fold"/>
</dbReference>
<dbReference type="AlphaFoldDB" id="A7GXM6"/>
<reference evidence="2" key="1">
    <citation type="submission" date="2016-07" db="EMBL/GenBank/DDBJ databases">
        <title>Comparative genomics of the Campylobacter concisus group.</title>
        <authorList>
            <person name="Miller W.G."/>
            <person name="Yee E."/>
            <person name="Chapman M.H."/>
            <person name="Huynh S."/>
            <person name="Bono J.L."/>
            <person name="On S.L.W."/>
            <person name="StLeger J."/>
            <person name="Foster G."/>
            <person name="Parker C.T."/>
        </authorList>
    </citation>
    <scope>NUCLEOTIDE SEQUENCE</scope>
    <source>
        <strain evidence="2">525.92</strain>
    </source>
</reference>
<proteinExistence type="predicted"/>
<accession>A7GXM6</accession>
<dbReference type="STRING" id="360105.CCV52592_1613"/>
<sequence length="484" mass="52359">MKKIVLAASAAVWLLGAGLEFYEGKFETKTLDVGGKAVKFRAYENIVYVANPVDTQYQTMNFYAPTEYFEGGKIGKFDATSAPIFFPNSVGGYMPGKASAPGLKNGKPNTILEALARGYVVAAPGARGRTLTDAQGNFTGKAPAAIVDLKAAVRYLKFNDAKMPGDANKIVSNGTSAGGALSALLGVSADAAEFEPYLKALGAAPASDEIYAVSAYCPITNLDNADAAYEWMFNGVDEYEKMDFSGLDAGGFNERSGKRKTINGTLTQGQKSLSNERKTAFVSYVNSLNLKDAKGRALSLKPSGEGSFKEYLKKALSASFVEAKRIKQISIAPKFIFLKEDGCELEYALEFDNYLREIKRAKTPLAFDDLNLTNPENDLFGDAKIVAKHFTTFAKERGKGEMADAQIIKMMNAMNYLTNKNAAKFYRIRHGSADRDTALAVPLILALGLQNAGKSVDFAVPWGQGHGGDYDLDELFTWIDGIVK</sequence>
<organism evidence="2 3">
    <name type="scientific">Campylobacter curvus (strain 525.92)</name>
    <dbReference type="NCBI Taxonomy" id="360105"/>
    <lineage>
        <taxon>Bacteria</taxon>
        <taxon>Pseudomonadati</taxon>
        <taxon>Campylobacterota</taxon>
        <taxon>Epsilonproteobacteria</taxon>
        <taxon>Campylobacterales</taxon>
        <taxon>Campylobacteraceae</taxon>
        <taxon>Campylobacter</taxon>
    </lineage>
</organism>
<evidence type="ECO:0000259" key="1">
    <source>
        <dbReference type="Pfam" id="PF20434"/>
    </source>
</evidence>
<dbReference type="InterPro" id="IPR048124">
    <property type="entry name" value="Tannase_B"/>
</dbReference>
<dbReference type="KEGG" id="ccv:CCV52592_1613"/>
<gene>
    <name evidence="2" type="ORF">CCV52592_1613</name>
</gene>
<dbReference type="Gene3D" id="3.40.50.1820">
    <property type="entry name" value="alpha/beta hydrolase"/>
    <property type="match status" value="1"/>
</dbReference>
<dbReference type="NCBIfam" id="NF041556">
    <property type="entry name" value="tannase_B"/>
    <property type="match status" value="1"/>
</dbReference>
<dbReference type="SUPFAM" id="SSF53474">
    <property type="entry name" value="alpha/beta-Hydrolases"/>
    <property type="match status" value="1"/>
</dbReference>